<sequence length="168" mass="19819">MFLCMIFFKRLRLIFSCLFLILYFITKSPLISFIFNIVFTFYSYCIMFNSMLHFSGYFIIGMHLIYIMLFQIIKTPYLEISKIKDSKSLIADMILADHYNEENFCIACLNSNISQARHCDFCNKCVSGYIYHCPLLNKCITLKNVGLFAFYIFFSLIIYIKTPAFQVT</sequence>
<accession>R0KWE5</accession>
<name>R0KWE5_NOSB1</name>
<keyword evidence="8 10" id="KW-0808">Transferase</keyword>
<dbReference type="EMBL" id="KB908934">
    <property type="protein sequence ID" value="EOB14537.1"/>
    <property type="molecule type" value="Genomic_DNA"/>
</dbReference>
<dbReference type="HOGENOM" id="CLU_106820_0_0_1"/>
<dbReference type="PROSITE" id="PS50216">
    <property type="entry name" value="DHHC"/>
    <property type="match status" value="1"/>
</dbReference>
<dbReference type="GO" id="GO:0019706">
    <property type="term" value="F:protein-cysteine S-palmitoyltransferase activity"/>
    <property type="evidence" value="ECO:0007669"/>
    <property type="project" value="UniProtKB-EC"/>
</dbReference>
<dbReference type="Proteomes" id="UP000016927">
    <property type="component" value="Unassembled WGS sequence"/>
</dbReference>
<evidence type="ECO:0000256" key="1">
    <source>
        <dbReference type="ARBA" id="ARBA00004141"/>
    </source>
</evidence>
<comment type="catalytic activity">
    <reaction evidence="7 8">
        <text>L-cysteinyl-[protein] + hexadecanoyl-CoA = S-hexadecanoyl-L-cysteinyl-[protein] + CoA</text>
        <dbReference type="Rhea" id="RHEA:36683"/>
        <dbReference type="Rhea" id="RHEA-COMP:10131"/>
        <dbReference type="Rhea" id="RHEA-COMP:11032"/>
        <dbReference type="ChEBI" id="CHEBI:29950"/>
        <dbReference type="ChEBI" id="CHEBI:57287"/>
        <dbReference type="ChEBI" id="CHEBI:57379"/>
        <dbReference type="ChEBI" id="CHEBI:74151"/>
        <dbReference type="EC" id="2.3.1.225"/>
    </reaction>
</comment>
<feature type="domain" description="Palmitoyltransferase DHHC" evidence="9">
    <location>
        <begin position="99"/>
        <end position="159"/>
    </location>
</feature>
<organism evidence="10 11">
    <name type="scientific">Nosema bombycis (strain CQ1 / CVCC 102059)</name>
    <name type="common">Microsporidian parasite</name>
    <name type="synonym">Pebrine of silkworm</name>
    <dbReference type="NCBI Taxonomy" id="578461"/>
    <lineage>
        <taxon>Eukaryota</taxon>
        <taxon>Fungi</taxon>
        <taxon>Fungi incertae sedis</taxon>
        <taxon>Microsporidia</taxon>
        <taxon>Nosematidae</taxon>
        <taxon>Nosema</taxon>
    </lineage>
</organism>
<dbReference type="VEuPathDB" id="MicrosporidiaDB:NBO_26g0022"/>
<keyword evidence="5" id="KW-0564">Palmitate</keyword>
<evidence type="ECO:0000256" key="4">
    <source>
        <dbReference type="ARBA" id="ARBA00023136"/>
    </source>
</evidence>
<feature type="transmembrane region" description="Helical" evidence="8">
    <location>
        <begin position="12"/>
        <end position="42"/>
    </location>
</feature>
<dbReference type="AlphaFoldDB" id="R0KWE5"/>
<dbReference type="GO" id="GO:0016020">
    <property type="term" value="C:membrane"/>
    <property type="evidence" value="ECO:0007669"/>
    <property type="project" value="UniProtKB-SubCell"/>
</dbReference>
<reference evidence="10 11" key="1">
    <citation type="journal article" date="2013" name="BMC Genomics">
        <title>Comparative genomics of parasitic silkworm microsporidia reveal an association between genome expansion and host adaptation.</title>
        <authorList>
            <person name="Pan G."/>
            <person name="Xu J."/>
            <person name="Li T."/>
            <person name="Xia Q."/>
            <person name="Liu S.L."/>
            <person name="Zhang G."/>
            <person name="Li S."/>
            <person name="Li C."/>
            <person name="Liu H."/>
            <person name="Yang L."/>
            <person name="Liu T."/>
            <person name="Zhang X."/>
            <person name="Wu Z."/>
            <person name="Fan W."/>
            <person name="Dang X."/>
            <person name="Xiang H."/>
            <person name="Tao M."/>
            <person name="Li Y."/>
            <person name="Hu J."/>
            <person name="Li Z."/>
            <person name="Lin L."/>
            <person name="Luo J."/>
            <person name="Geng L."/>
            <person name="Wang L."/>
            <person name="Long M."/>
            <person name="Wan Y."/>
            <person name="He N."/>
            <person name="Zhang Z."/>
            <person name="Lu C."/>
            <person name="Keeling P.J."/>
            <person name="Wang J."/>
            <person name="Xiang Z."/>
            <person name="Zhou Z."/>
        </authorList>
    </citation>
    <scope>NUCLEOTIDE SEQUENCE [LARGE SCALE GENOMIC DNA]</scope>
    <source>
        <strain evidence="11">CQ1 / CVCC 102059</strain>
    </source>
</reference>
<keyword evidence="3 8" id="KW-1133">Transmembrane helix</keyword>
<proteinExistence type="inferred from homology"/>
<keyword evidence="6" id="KW-0449">Lipoprotein</keyword>
<evidence type="ECO:0000256" key="6">
    <source>
        <dbReference type="ARBA" id="ARBA00023288"/>
    </source>
</evidence>
<keyword evidence="2 8" id="KW-0812">Transmembrane</keyword>
<feature type="transmembrane region" description="Helical" evidence="8">
    <location>
        <begin position="145"/>
        <end position="162"/>
    </location>
</feature>
<protein>
    <recommendedName>
        <fullName evidence="8">Palmitoyltransferase</fullName>
        <ecNumber evidence="8">2.3.1.225</ecNumber>
    </recommendedName>
</protein>
<evidence type="ECO:0000256" key="2">
    <source>
        <dbReference type="ARBA" id="ARBA00022692"/>
    </source>
</evidence>
<dbReference type="InterPro" id="IPR001594">
    <property type="entry name" value="Palmitoyltrfase_DHHC"/>
</dbReference>
<dbReference type="EC" id="2.3.1.225" evidence="8"/>
<dbReference type="Pfam" id="PF01529">
    <property type="entry name" value="DHHC"/>
    <property type="match status" value="1"/>
</dbReference>
<comment type="subcellular location">
    <subcellularLocation>
        <location evidence="1">Membrane</location>
        <topology evidence="1">Multi-pass membrane protein</topology>
    </subcellularLocation>
</comment>
<keyword evidence="4 8" id="KW-0472">Membrane</keyword>
<keyword evidence="8" id="KW-0012">Acyltransferase</keyword>
<evidence type="ECO:0000313" key="11">
    <source>
        <dbReference type="Proteomes" id="UP000016927"/>
    </source>
</evidence>
<evidence type="ECO:0000256" key="3">
    <source>
        <dbReference type="ARBA" id="ARBA00022989"/>
    </source>
</evidence>
<evidence type="ECO:0000256" key="7">
    <source>
        <dbReference type="ARBA" id="ARBA00048048"/>
    </source>
</evidence>
<keyword evidence="11" id="KW-1185">Reference proteome</keyword>
<dbReference type="OrthoDB" id="6781668at2759"/>
<feature type="transmembrane region" description="Helical" evidence="8">
    <location>
        <begin position="54"/>
        <end position="73"/>
    </location>
</feature>
<comment type="domain">
    <text evidence="8">The DHHC domain is required for palmitoyltransferase activity.</text>
</comment>
<comment type="similarity">
    <text evidence="8">Belongs to the DHHC palmitoyltransferase family.</text>
</comment>
<gene>
    <name evidence="10" type="primary">AKR1</name>
    <name evidence="10" type="ORF">NBO_26g0022</name>
</gene>
<evidence type="ECO:0000259" key="9">
    <source>
        <dbReference type="Pfam" id="PF01529"/>
    </source>
</evidence>
<evidence type="ECO:0000256" key="5">
    <source>
        <dbReference type="ARBA" id="ARBA00023139"/>
    </source>
</evidence>
<evidence type="ECO:0000313" key="10">
    <source>
        <dbReference type="EMBL" id="EOB14537.1"/>
    </source>
</evidence>
<evidence type="ECO:0000256" key="8">
    <source>
        <dbReference type="RuleBase" id="RU079119"/>
    </source>
</evidence>